<accession>A0A7Y2JYB4</accession>
<reference evidence="2 3" key="1">
    <citation type="submission" date="2020-04" db="EMBL/GenBank/DDBJ databases">
        <title>Massilia sp. nov., a cold adapted bacteria isolated from Arctic soil.</title>
        <authorList>
            <person name="Son J."/>
            <person name="Ka J.-O."/>
        </authorList>
    </citation>
    <scope>NUCLEOTIDE SEQUENCE [LARGE SCALE GENOMIC DNA]</scope>
    <source>
        <strain evidence="2 3">ML15P13</strain>
    </source>
</reference>
<name>A0A7Y2JYB4_9BURK</name>
<dbReference type="Proteomes" id="UP000533905">
    <property type="component" value="Unassembled WGS sequence"/>
</dbReference>
<evidence type="ECO:0000313" key="2">
    <source>
        <dbReference type="EMBL" id="NNG23265.1"/>
    </source>
</evidence>
<evidence type="ECO:0000256" key="1">
    <source>
        <dbReference type="SAM" id="MobiDB-lite"/>
    </source>
</evidence>
<gene>
    <name evidence="2" type="ORF">HGB41_09660</name>
</gene>
<keyword evidence="3" id="KW-1185">Reference proteome</keyword>
<sequence>MTDPGDAAWPRRRPGWPLAATLGLHLLLAWSWRTAHPPAQDTLEERVFNVIPVPPPAPELASVRRETEPVRTEAPRTLDPALPALPDAVRAAEPITPSAATPAPAADPLAITAAPAESPLDAMVGRARREAGVIDRELRKGKSGVPAVAGTPWGRFTRALDAAHIDNSRTLVSESYTAPDGAIIYRFRQGGRVLCRISGGVKPGIGNAIVPSAFDVQGGNGTAGLISCPSHATWKRD</sequence>
<feature type="region of interest" description="Disordered" evidence="1">
    <location>
        <begin position="59"/>
        <end position="81"/>
    </location>
</feature>
<protein>
    <submittedName>
        <fullName evidence="2">Uncharacterized protein</fullName>
    </submittedName>
</protein>
<organism evidence="2 3">
    <name type="scientific">Telluria aromaticivorans</name>
    <dbReference type="NCBI Taxonomy" id="2725995"/>
    <lineage>
        <taxon>Bacteria</taxon>
        <taxon>Pseudomonadati</taxon>
        <taxon>Pseudomonadota</taxon>
        <taxon>Betaproteobacteria</taxon>
        <taxon>Burkholderiales</taxon>
        <taxon>Oxalobacteraceae</taxon>
        <taxon>Telluria group</taxon>
        <taxon>Telluria</taxon>
    </lineage>
</organism>
<dbReference type="EMBL" id="JABAIV010000003">
    <property type="protein sequence ID" value="NNG23265.1"/>
    <property type="molecule type" value="Genomic_DNA"/>
</dbReference>
<evidence type="ECO:0000313" key="3">
    <source>
        <dbReference type="Proteomes" id="UP000533905"/>
    </source>
</evidence>
<dbReference type="AlphaFoldDB" id="A0A7Y2JYB4"/>
<proteinExistence type="predicted"/>
<feature type="compositionally biased region" description="Basic and acidic residues" evidence="1">
    <location>
        <begin position="62"/>
        <end position="76"/>
    </location>
</feature>
<dbReference type="RefSeq" id="WP_171083684.1">
    <property type="nucleotide sequence ID" value="NZ_JABAIV010000003.1"/>
</dbReference>
<comment type="caution">
    <text evidence="2">The sequence shown here is derived from an EMBL/GenBank/DDBJ whole genome shotgun (WGS) entry which is preliminary data.</text>
</comment>